<protein>
    <submittedName>
        <fullName evidence="2">DNA-binding protein</fullName>
    </submittedName>
</protein>
<keyword evidence="2" id="KW-0238">DNA-binding</keyword>
<dbReference type="InterPro" id="IPR005158">
    <property type="entry name" value="BTAD"/>
</dbReference>
<keyword evidence="3" id="KW-1185">Reference proteome</keyword>
<dbReference type="SUPFAM" id="SSF46894">
    <property type="entry name" value="C-terminal effector domain of the bipartite response regulators"/>
    <property type="match status" value="1"/>
</dbReference>
<proteinExistence type="predicted"/>
<dbReference type="Gene3D" id="1.10.10.10">
    <property type="entry name" value="Winged helix-like DNA-binding domain superfamily/Winged helix DNA-binding domain"/>
    <property type="match status" value="1"/>
</dbReference>
<dbReference type="Pfam" id="PF03704">
    <property type="entry name" value="BTAD"/>
    <property type="match status" value="1"/>
</dbReference>
<dbReference type="InterPro" id="IPR011990">
    <property type="entry name" value="TPR-like_helical_dom_sf"/>
</dbReference>
<dbReference type="EMBL" id="JAHCVK010000010">
    <property type="protein sequence ID" value="MBT0654450.1"/>
    <property type="molecule type" value="Genomic_DNA"/>
</dbReference>
<dbReference type="PANTHER" id="PTHR35807">
    <property type="entry name" value="TRANSCRIPTIONAL REGULATOR REDD-RELATED"/>
    <property type="match status" value="1"/>
</dbReference>
<name>A0ABS5SGF7_9BACT</name>
<comment type="caution">
    <text evidence="2">The sequence shown here is derived from an EMBL/GenBank/DDBJ whole genome shotgun (WGS) entry which is preliminary data.</text>
</comment>
<dbReference type="Gene3D" id="1.25.40.10">
    <property type="entry name" value="Tetratricopeptide repeat domain"/>
    <property type="match status" value="1"/>
</dbReference>
<dbReference type="PANTHER" id="PTHR35807:SF2">
    <property type="entry name" value="TRANSCRIPTIONAL ACTIVATOR DOMAIN"/>
    <property type="match status" value="1"/>
</dbReference>
<dbReference type="InterPro" id="IPR036388">
    <property type="entry name" value="WH-like_DNA-bd_sf"/>
</dbReference>
<sequence>MARTKSDSKATEPVKLDVRAFGGLSIYYKGAPITILWESQKARLLFCYLLVTYDQWVHRDKLIEVLWPGCDVKAGANNFKTTVSRLRKSFSGPQTINPVITQGEAVRLDVNVISLDASLFRYNATNGIKFQARGDNKAAREFLEAAQDLYTGDFLPEEPFNPFISAARSELHQFYVSVITSLEKVYHQEQNSDAMEALLMLKNSLTLHHV</sequence>
<dbReference type="InterPro" id="IPR051677">
    <property type="entry name" value="AfsR-DnrI-RedD_regulator"/>
</dbReference>
<dbReference type="GO" id="GO:0003677">
    <property type="term" value="F:DNA binding"/>
    <property type="evidence" value="ECO:0007669"/>
    <property type="project" value="UniProtKB-KW"/>
</dbReference>
<evidence type="ECO:0000313" key="3">
    <source>
        <dbReference type="Proteomes" id="UP000756860"/>
    </source>
</evidence>
<reference evidence="2 3" key="1">
    <citation type="submission" date="2021-05" db="EMBL/GenBank/DDBJ databases">
        <title>The draft genome of Geobacter luticola JCM 17780.</title>
        <authorList>
            <person name="Xu Z."/>
            <person name="Masuda Y."/>
            <person name="Itoh H."/>
            <person name="Senoo K."/>
        </authorList>
    </citation>
    <scope>NUCLEOTIDE SEQUENCE [LARGE SCALE GENOMIC DNA]</scope>
    <source>
        <strain evidence="2 3">JCM 17780</strain>
    </source>
</reference>
<feature type="domain" description="Bacterial transcriptional activator" evidence="1">
    <location>
        <begin position="115"/>
        <end position="182"/>
    </location>
</feature>
<gene>
    <name evidence="2" type="ORF">KI810_15465</name>
</gene>
<evidence type="ECO:0000313" key="2">
    <source>
        <dbReference type="EMBL" id="MBT0654450.1"/>
    </source>
</evidence>
<dbReference type="InterPro" id="IPR016032">
    <property type="entry name" value="Sig_transdc_resp-reg_C-effctor"/>
</dbReference>
<dbReference type="Proteomes" id="UP000756860">
    <property type="component" value="Unassembled WGS sequence"/>
</dbReference>
<organism evidence="2 3">
    <name type="scientific">Geomobilimonas luticola</name>
    <dbReference type="NCBI Taxonomy" id="1114878"/>
    <lineage>
        <taxon>Bacteria</taxon>
        <taxon>Pseudomonadati</taxon>
        <taxon>Thermodesulfobacteriota</taxon>
        <taxon>Desulfuromonadia</taxon>
        <taxon>Geobacterales</taxon>
        <taxon>Geobacteraceae</taxon>
        <taxon>Geomobilimonas</taxon>
    </lineage>
</organism>
<evidence type="ECO:0000259" key="1">
    <source>
        <dbReference type="Pfam" id="PF03704"/>
    </source>
</evidence>
<dbReference type="RefSeq" id="WP_214176454.1">
    <property type="nucleotide sequence ID" value="NZ_JAHCVK010000010.1"/>
</dbReference>
<accession>A0ABS5SGF7</accession>